<name>A0ACC0TZB3_9AGAM</name>
<proteinExistence type="predicted"/>
<evidence type="ECO:0000313" key="1">
    <source>
        <dbReference type="EMBL" id="KAI9454497.1"/>
    </source>
</evidence>
<reference evidence="1" key="1">
    <citation type="submission" date="2021-03" db="EMBL/GenBank/DDBJ databases">
        <title>Evolutionary priming and transition to the ectomycorrhizal habit in an iconic lineage of mushroom-forming fungi: is preadaptation a requirement?</title>
        <authorList>
            <consortium name="DOE Joint Genome Institute"/>
            <person name="Looney B.P."/>
            <person name="Miyauchi S."/>
            <person name="Morin E."/>
            <person name="Drula E."/>
            <person name="Courty P.E."/>
            <person name="Chicoki N."/>
            <person name="Fauchery L."/>
            <person name="Kohler A."/>
            <person name="Kuo A."/>
            <person name="LaButti K."/>
            <person name="Pangilinan J."/>
            <person name="Lipzen A."/>
            <person name="Riley R."/>
            <person name="Andreopoulos W."/>
            <person name="He G."/>
            <person name="Johnson J."/>
            <person name="Barry K.W."/>
            <person name="Grigoriev I.V."/>
            <person name="Nagy L."/>
            <person name="Hibbett D."/>
            <person name="Henrissat B."/>
            <person name="Matheny P.B."/>
            <person name="Labbe J."/>
            <person name="Martin A.F."/>
        </authorList>
    </citation>
    <scope>NUCLEOTIDE SEQUENCE</scope>
    <source>
        <strain evidence="1">BPL698</strain>
    </source>
</reference>
<sequence>MNTARVALLWSLPTFPLTMFTPPRHIGQWRAAYFFQNKTRVKAKGQSLRVRSSAMWRMTGQADVLTANEPISEGRYDNSRREQFTPVGNSNMEKRTWCIEWDVRQRHRKEGKKMSPITKRSPDCDGDRALIPSPPACEGTTSDNATRPPSEDQPLLPFHAISYLRTRSRPLNVRAPSDLFDENVISVISPNSVSSKLVLKTDDIWLFVDRTTQPQRMSYMPPVGSRYMPKGQGVKKRGPRTLVWGVHWTGPSPYGISSVLEILGQCPIQRWWKVVTHLASSDSPNGDYLKTN</sequence>
<comment type="caution">
    <text evidence="1">The sequence shown here is derived from an EMBL/GenBank/DDBJ whole genome shotgun (WGS) entry which is preliminary data.</text>
</comment>
<organism evidence="1 2">
    <name type="scientific">Russula earlei</name>
    <dbReference type="NCBI Taxonomy" id="71964"/>
    <lineage>
        <taxon>Eukaryota</taxon>
        <taxon>Fungi</taxon>
        <taxon>Dikarya</taxon>
        <taxon>Basidiomycota</taxon>
        <taxon>Agaricomycotina</taxon>
        <taxon>Agaricomycetes</taxon>
        <taxon>Russulales</taxon>
        <taxon>Russulaceae</taxon>
        <taxon>Russula</taxon>
    </lineage>
</organism>
<keyword evidence="2" id="KW-1185">Reference proteome</keyword>
<dbReference type="EMBL" id="JAGFNK010000272">
    <property type="protein sequence ID" value="KAI9454497.1"/>
    <property type="molecule type" value="Genomic_DNA"/>
</dbReference>
<accession>A0ACC0TZB3</accession>
<gene>
    <name evidence="1" type="ORF">F5148DRAFT_1151698</name>
</gene>
<protein>
    <submittedName>
        <fullName evidence="1">Uncharacterized protein</fullName>
    </submittedName>
</protein>
<evidence type="ECO:0000313" key="2">
    <source>
        <dbReference type="Proteomes" id="UP001207468"/>
    </source>
</evidence>
<dbReference type="Proteomes" id="UP001207468">
    <property type="component" value="Unassembled WGS sequence"/>
</dbReference>